<feature type="transmembrane region" description="Helical" evidence="6">
    <location>
        <begin position="211"/>
        <end position="233"/>
    </location>
</feature>
<dbReference type="EMBL" id="GL732538">
    <property type="protein sequence ID" value="EFX83019.1"/>
    <property type="molecule type" value="Genomic_DNA"/>
</dbReference>
<protein>
    <recommendedName>
        <fullName evidence="7">G-protein coupled receptors family 2 profile 2 domain-containing protein</fullName>
    </recommendedName>
</protein>
<accession>E9GBT8</accession>
<keyword evidence="4 6" id="KW-0472">Membrane</keyword>
<dbReference type="Pfam" id="PF00002">
    <property type="entry name" value="7tm_2"/>
    <property type="match status" value="1"/>
</dbReference>
<dbReference type="PANTHER" id="PTHR46953:SF1">
    <property type="entry name" value="G-PROTEIN COUPLED RECEPTOR MTH-LIKE 1-RELATED"/>
    <property type="match status" value="1"/>
</dbReference>
<evidence type="ECO:0000313" key="9">
    <source>
        <dbReference type="Proteomes" id="UP000000305"/>
    </source>
</evidence>
<evidence type="ECO:0000256" key="5">
    <source>
        <dbReference type="SAM" id="MobiDB-lite"/>
    </source>
</evidence>
<dbReference type="InterPro" id="IPR052808">
    <property type="entry name" value="GPCR_Mth-like"/>
</dbReference>
<feature type="transmembrane region" description="Helical" evidence="6">
    <location>
        <begin position="69"/>
        <end position="92"/>
    </location>
</feature>
<evidence type="ECO:0000259" key="7">
    <source>
        <dbReference type="PROSITE" id="PS50261"/>
    </source>
</evidence>
<dbReference type="InterPro" id="IPR000832">
    <property type="entry name" value="GPCR_2_secretin-like"/>
</dbReference>
<sequence>MDFLRGCLTLIVTTFLIATLFVYSILPKMRNIHGVNVMCFLASMIFMNISFALRLLIKISDMPTGLCPIIAITHHFAYIATFSWLNVLCFGVWRMFSSIRSPKPTPIWGKPFFYSSLYGWGIPLVIVVVGQIVQHSDVPDYVIKPRLPSEMYCWFDHKYRGSVIAYLYGPLIVMIGANNIMIVWAGIKFCQRSVESSKVTNVSRNKQRFKVILSLFVLMCLPWSIGMIFFMAGINFNRLVTGIFNALLPIFIFIILICKPSVWKMLKLKFPRMSPFFLTCEKLGSRIVCKRSKHQPLVAVEENPSNSNNTTEMNKIGYQHPAKAESTV</sequence>
<proteinExistence type="predicted"/>
<feature type="transmembrane region" description="Helical" evidence="6">
    <location>
        <begin position="112"/>
        <end position="133"/>
    </location>
</feature>
<dbReference type="GO" id="GO:0007166">
    <property type="term" value="P:cell surface receptor signaling pathway"/>
    <property type="evidence" value="ECO:0007669"/>
    <property type="project" value="InterPro"/>
</dbReference>
<feature type="transmembrane region" description="Helical" evidence="6">
    <location>
        <begin position="239"/>
        <end position="258"/>
    </location>
</feature>
<reference evidence="8 9" key="1">
    <citation type="journal article" date="2011" name="Science">
        <title>The ecoresponsive genome of Daphnia pulex.</title>
        <authorList>
            <person name="Colbourne J.K."/>
            <person name="Pfrender M.E."/>
            <person name="Gilbert D."/>
            <person name="Thomas W.K."/>
            <person name="Tucker A."/>
            <person name="Oakley T.H."/>
            <person name="Tokishita S."/>
            <person name="Aerts A."/>
            <person name="Arnold G.J."/>
            <person name="Basu M.K."/>
            <person name="Bauer D.J."/>
            <person name="Caceres C.E."/>
            <person name="Carmel L."/>
            <person name="Casola C."/>
            <person name="Choi J.H."/>
            <person name="Detter J.C."/>
            <person name="Dong Q."/>
            <person name="Dusheyko S."/>
            <person name="Eads B.D."/>
            <person name="Frohlich T."/>
            <person name="Geiler-Samerotte K.A."/>
            <person name="Gerlach D."/>
            <person name="Hatcher P."/>
            <person name="Jogdeo S."/>
            <person name="Krijgsveld J."/>
            <person name="Kriventseva E.V."/>
            <person name="Kultz D."/>
            <person name="Laforsch C."/>
            <person name="Lindquist E."/>
            <person name="Lopez J."/>
            <person name="Manak J.R."/>
            <person name="Muller J."/>
            <person name="Pangilinan J."/>
            <person name="Patwardhan R.P."/>
            <person name="Pitluck S."/>
            <person name="Pritham E.J."/>
            <person name="Rechtsteiner A."/>
            <person name="Rho M."/>
            <person name="Rogozin I.B."/>
            <person name="Sakarya O."/>
            <person name="Salamov A."/>
            <person name="Schaack S."/>
            <person name="Shapiro H."/>
            <person name="Shiga Y."/>
            <person name="Skalitzky C."/>
            <person name="Smith Z."/>
            <person name="Souvorov A."/>
            <person name="Sung W."/>
            <person name="Tang Z."/>
            <person name="Tsuchiya D."/>
            <person name="Tu H."/>
            <person name="Vos H."/>
            <person name="Wang M."/>
            <person name="Wolf Y.I."/>
            <person name="Yamagata H."/>
            <person name="Yamada T."/>
            <person name="Ye Y."/>
            <person name="Shaw J.R."/>
            <person name="Andrews J."/>
            <person name="Crease T.J."/>
            <person name="Tang H."/>
            <person name="Lucas S.M."/>
            <person name="Robertson H.M."/>
            <person name="Bork P."/>
            <person name="Koonin E.V."/>
            <person name="Zdobnov E.M."/>
            <person name="Grigoriev I.V."/>
            <person name="Lynch M."/>
            <person name="Boore J.L."/>
        </authorList>
    </citation>
    <scope>NUCLEOTIDE SEQUENCE [LARGE SCALE GENOMIC DNA]</scope>
</reference>
<feature type="transmembrane region" description="Helical" evidence="6">
    <location>
        <begin position="38"/>
        <end position="57"/>
    </location>
</feature>
<dbReference type="GO" id="GO:0007186">
    <property type="term" value="P:G protein-coupled receptor signaling pathway"/>
    <property type="evidence" value="ECO:0000318"/>
    <property type="project" value="GO_Central"/>
</dbReference>
<organism evidence="8 9">
    <name type="scientific">Daphnia pulex</name>
    <name type="common">Water flea</name>
    <dbReference type="NCBI Taxonomy" id="6669"/>
    <lineage>
        <taxon>Eukaryota</taxon>
        <taxon>Metazoa</taxon>
        <taxon>Ecdysozoa</taxon>
        <taxon>Arthropoda</taxon>
        <taxon>Crustacea</taxon>
        <taxon>Branchiopoda</taxon>
        <taxon>Diplostraca</taxon>
        <taxon>Cladocera</taxon>
        <taxon>Anomopoda</taxon>
        <taxon>Daphniidae</taxon>
        <taxon>Daphnia</taxon>
    </lineage>
</organism>
<evidence type="ECO:0000256" key="3">
    <source>
        <dbReference type="ARBA" id="ARBA00022989"/>
    </source>
</evidence>
<dbReference type="AlphaFoldDB" id="E9GBT8"/>
<dbReference type="InParanoid" id="E9GBT8"/>
<dbReference type="Gene3D" id="1.20.1070.10">
    <property type="entry name" value="Rhodopsin 7-helix transmembrane proteins"/>
    <property type="match status" value="1"/>
</dbReference>
<evidence type="ECO:0000256" key="2">
    <source>
        <dbReference type="ARBA" id="ARBA00022692"/>
    </source>
</evidence>
<dbReference type="HOGENOM" id="CLU_840082_0_0_1"/>
<dbReference type="GO" id="GO:0016020">
    <property type="term" value="C:membrane"/>
    <property type="evidence" value="ECO:0007669"/>
    <property type="project" value="UniProtKB-SubCell"/>
</dbReference>
<feature type="transmembrane region" description="Helical" evidence="6">
    <location>
        <begin position="6"/>
        <end position="26"/>
    </location>
</feature>
<dbReference type="PhylomeDB" id="E9GBT8"/>
<evidence type="ECO:0000256" key="1">
    <source>
        <dbReference type="ARBA" id="ARBA00004141"/>
    </source>
</evidence>
<feature type="region of interest" description="Disordered" evidence="5">
    <location>
        <begin position="301"/>
        <end position="328"/>
    </location>
</feature>
<dbReference type="Proteomes" id="UP000000305">
    <property type="component" value="Unassembled WGS sequence"/>
</dbReference>
<feature type="transmembrane region" description="Helical" evidence="6">
    <location>
        <begin position="165"/>
        <end position="190"/>
    </location>
</feature>
<keyword evidence="3 6" id="KW-1133">Transmembrane helix</keyword>
<dbReference type="eggNOG" id="KOG4193">
    <property type="taxonomic scope" value="Eukaryota"/>
</dbReference>
<evidence type="ECO:0000256" key="4">
    <source>
        <dbReference type="ARBA" id="ARBA00023136"/>
    </source>
</evidence>
<feature type="compositionally biased region" description="Low complexity" evidence="5">
    <location>
        <begin position="301"/>
        <end position="314"/>
    </location>
</feature>
<name>E9GBT8_DAPPU</name>
<evidence type="ECO:0000313" key="8">
    <source>
        <dbReference type="EMBL" id="EFX83019.1"/>
    </source>
</evidence>
<gene>
    <name evidence="8" type="ORF">DAPPUDRAFT_316132</name>
</gene>
<dbReference type="OMA" id="NISYNIW"/>
<dbReference type="GO" id="GO:0004930">
    <property type="term" value="F:G protein-coupled receptor activity"/>
    <property type="evidence" value="ECO:0000318"/>
    <property type="project" value="GO_Central"/>
</dbReference>
<evidence type="ECO:0000256" key="6">
    <source>
        <dbReference type="SAM" id="Phobius"/>
    </source>
</evidence>
<feature type="domain" description="G-protein coupled receptors family 2 profile 2" evidence="7">
    <location>
        <begin position="1"/>
        <end position="183"/>
    </location>
</feature>
<keyword evidence="9" id="KW-1185">Reference proteome</keyword>
<dbReference type="PROSITE" id="PS50261">
    <property type="entry name" value="G_PROTEIN_RECEP_F2_4"/>
    <property type="match status" value="1"/>
</dbReference>
<keyword evidence="2 6" id="KW-0812">Transmembrane</keyword>
<dbReference type="InterPro" id="IPR017981">
    <property type="entry name" value="GPCR_2-like_7TM"/>
</dbReference>
<dbReference type="CDD" id="cd15039">
    <property type="entry name" value="7tmB3_Methuselah-like"/>
    <property type="match status" value="1"/>
</dbReference>
<dbReference type="OrthoDB" id="6134459at2759"/>
<comment type="subcellular location">
    <subcellularLocation>
        <location evidence="1">Membrane</location>
        <topology evidence="1">Multi-pass membrane protein</topology>
    </subcellularLocation>
</comment>
<dbReference type="KEGG" id="dpx:DAPPUDRAFT_316132"/>
<dbReference type="PANTHER" id="PTHR46953">
    <property type="entry name" value="G-PROTEIN COUPLED RECEPTOR MTH-LIKE 1-RELATED"/>
    <property type="match status" value="1"/>
</dbReference>